<protein>
    <submittedName>
        <fullName evidence="1">Phosphate ABC transporter substrate-binding protein</fullName>
    </submittedName>
</protein>
<keyword evidence="2" id="KW-1185">Reference proteome</keyword>
<dbReference type="EMBL" id="SPVG01000250">
    <property type="protein sequence ID" value="TFW15688.1"/>
    <property type="molecule type" value="Genomic_DNA"/>
</dbReference>
<reference evidence="1 2" key="1">
    <citation type="submission" date="2019-03" db="EMBL/GenBank/DDBJ databases">
        <title>Draft Genome Sequence of Duganella callidus sp. nov., a Novel Duganella Species Isolated from Cultivated Soil.</title>
        <authorList>
            <person name="Raths R."/>
            <person name="Peta V."/>
            <person name="Bucking H."/>
        </authorList>
    </citation>
    <scope>NUCLEOTIDE SEQUENCE [LARGE SCALE GENOMIC DNA]</scope>
    <source>
        <strain evidence="1 2">DN04</strain>
    </source>
</reference>
<dbReference type="RefSeq" id="WP_135204435.1">
    <property type="nucleotide sequence ID" value="NZ_SPVG01000250.1"/>
</dbReference>
<dbReference type="PANTHER" id="PTHR35841">
    <property type="entry name" value="PHOSPHONATES-BINDING PERIPLASMIC PROTEIN"/>
    <property type="match status" value="1"/>
</dbReference>
<dbReference type="Proteomes" id="UP000297729">
    <property type="component" value="Unassembled WGS sequence"/>
</dbReference>
<comment type="caution">
    <text evidence="1">The sequence shown here is derived from an EMBL/GenBank/DDBJ whole genome shotgun (WGS) entry which is preliminary data.</text>
</comment>
<name>A0A4Y9S6K7_9BURK</name>
<dbReference type="AlphaFoldDB" id="A0A4Y9S6K7"/>
<evidence type="ECO:0000313" key="2">
    <source>
        <dbReference type="Proteomes" id="UP000297729"/>
    </source>
</evidence>
<organism evidence="1 2">
    <name type="scientific">Duganella callida</name>
    <dbReference type="NCBI Taxonomy" id="2561932"/>
    <lineage>
        <taxon>Bacteria</taxon>
        <taxon>Pseudomonadati</taxon>
        <taxon>Pseudomonadota</taxon>
        <taxon>Betaproteobacteria</taxon>
        <taxon>Burkholderiales</taxon>
        <taxon>Oxalobacteraceae</taxon>
        <taxon>Telluria group</taxon>
        <taxon>Duganella</taxon>
    </lineage>
</organism>
<proteinExistence type="predicted"/>
<gene>
    <name evidence="1" type="ORF">E4L98_26020</name>
</gene>
<dbReference type="PANTHER" id="PTHR35841:SF1">
    <property type="entry name" value="PHOSPHONATES-BINDING PERIPLASMIC PROTEIN"/>
    <property type="match status" value="1"/>
</dbReference>
<dbReference type="Pfam" id="PF12974">
    <property type="entry name" value="Phosphonate-bd"/>
    <property type="match status" value="1"/>
</dbReference>
<evidence type="ECO:0000313" key="1">
    <source>
        <dbReference type="EMBL" id="TFW15688.1"/>
    </source>
</evidence>
<sequence length="260" mass="27932">MNWKISLPMYNVSPRVQREYEAFAACLLRDAGIDAALVPAPDLFTFWRQPDMLLSQTCGYPYMKALRDSATLLATPCFDFPGCDGADYSSVIVAREGSGIGALADARGGTAAANEPHSNSGMNALRHAVAPLARAGRFFGEVKWSGSHAASLRMVQAGEADIAAIDCVTFAYLTVQRPETVRGIRVLRHSASSPGLPLITGRAVPPPVHARLLHALLAPGPELRAHMRILHIKAFRTDADYQRIARLEADAVAAGYPVLG</sequence>
<dbReference type="OrthoDB" id="5599602at2"/>
<accession>A0A4Y9S6K7</accession>
<dbReference type="SUPFAM" id="SSF53850">
    <property type="entry name" value="Periplasmic binding protein-like II"/>
    <property type="match status" value="1"/>
</dbReference>
<dbReference type="Gene3D" id="3.40.190.10">
    <property type="entry name" value="Periplasmic binding protein-like II"/>
    <property type="match status" value="1"/>
</dbReference>